<dbReference type="Pfam" id="PF00150">
    <property type="entry name" value="Cellulase"/>
    <property type="match status" value="1"/>
</dbReference>
<dbReference type="GO" id="GO:0016787">
    <property type="term" value="F:hydrolase activity"/>
    <property type="evidence" value="ECO:0007669"/>
    <property type="project" value="UniProtKB-KW"/>
</dbReference>
<dbReference type="Gene3D" id="3.20.20.80">
    <property type="entry name" value="Glycosidases"/>
    <property type="match status" value="1"/>
</dbReference>
<proteinExistence type="inferred from homology"/>
<evidence type="ECO:0000256" key="9">
    <source>
        <dbReference type="SAM" id="MobiDB-lite"/>
    </source>
</evidence>
<dbReference type="SUPFAM" id="SSF81296">
    <property type="entry name" value="E set domains"/>
    <property type="match status" value="1"/>
</dbReference>
<dbReference type="SUPFAM" id="SSF57180">
    <property type="entry name" value="Cellulose-binding domain"/>
    <property type="match status" value="1"/>
</dbReference>
<feature type="region of interest" description="Disordered" evidence="9">
    <location>
        <begin position="68"/>
        <end position="91"/>
    </location>
</feature>
<dbReference type="InterPro" id="IPR035971">
    <property type="entry name" value="CBD_sf"/>
</dbReference>
<organism evidence="12 13">
    <name type="scientific">Phlyctema vagabunda</name>
    <dbReference type="NCBI Taxonomy" id="108571"/>
    <lineage>
        <taxon>Eukaryota</taxon>
        <taxon>Fungi</taxon>
        <taxon>Dikarya</taxon>
        <taxon>Ascomycota</taxon>
        <taxon>Pezizomycotina</taxon>
        <taxon>Leotiomycetes</taxon>
        <taxon>Helotiales</taxon>
        <taxon>Dermateaceae</taxon>
        <taxon>Phlyctema</taxon>
    </lineage>
</organism>
<dbReference type="InterPro" id="IPR001547">
    <property type="entry name" value="Glyco_hydro_5"/>
</dbReference>
<dbReference type="EMBL" id="JBFCZG010000011">
    <property type="protein sequence ID" value="KAL3417119.1"/>
    <property type="molecule type" value="Genomic_DNA"/>
</dbReference>
<feature type="signal peptide" evidence="10">
    <location>
        <begin position="1"/>
        <end position="19"/>
    </location>
</feature>
<name>A0ABR4P1D5_9HELO</name>
<feature type="chain" id="PRO_5046735225" evidence="10">
    <location>
        <begin position="20"/>
        <end position="655"/>
    </location>
</feature>
<keyword evidence="6" id="KW-0326">Glycosidase</keyword>
<comment type="caution">
    <text evidence="12">The sequence shown here is derived from an EMBL/GenBank/DDBJ whole genome shotgun (WGS) entry which is preliminary data.</text>
</comment>
<keyword evidence="5" id="KW-0119">Carbohydrate metabolism</keyword>
<protein>
    <submittedName>
        <fullName evidence="12">Glycoside hydrolase family 5 protein</fullName>
    </submittedName>
</protein>
<dbReference type="Pfam" id="PF03442">
    <property type="entry name" value="CBM_X2"/>
    <property type="match status" value="1"/>
</dbReference>
<dbReference type="Pfam" id="PF00734">
    <property type="entry name" value="CBM_1"/>
    <property type="match status" value="1"/>
</dbReference>
<comment type="similarity">
    <text evidence="1">Belongs to the glycosyl hydrolase 5 (cellulase A) family.</text>
</comment>
<keyword evidence="7" id="KW-0961">Cell wall biogenesis/degradation</keyword>
<evidence type="ECO:0000259" key="11">
    <source>
        <dbReference type="PROSITE" id="PS51164"/>
    </source>
</evidence>
<dbReference type="Proteomes" id="UP001629113">
    <property type="component" value="Unassembled WGS sequence"/>
</dbReference>
<dbReference type="PROSITE" id="PS51164">
    <property type="entry name" value="CBM1_2"/>
    <property type="match status" value="1"/>
</dbReference>
<keyword evidence="2 10" id="KW-0732">Signal</keyword>
<reference evidence="12 13" key="1">
    <citation type="submission" date="2024-06" db="EMBL/GenBank/DDBJ databases">
        <title>Complete genome of Phlyctema vagabunda strain 19-DSS-EL-015.</title>
        <authorList>
            <person name="Fiorenzani C."/>
        </authorList>
    </citation>
    <scope>NUCLEOTIDE SEQUENCE [LARGE SCALE GENOMIC DNA]</scope>
    <source>
        <strain evidence="12 13">19-DSS-EL-015</strain>
    </source>
</reference>
<dbReference type="InterPro" id="IPR000254">
    <property type="entry name" value="CBD"/>
</dbReference>
<keyword evidence="4" id="KW-0136">Cellulose degradation</keyword>
<evidence type="ECO:0000313" key="13">
    <source>
        <dbReference type="Proteomes" id="UP001629113"/>
    </source>
</evidence>
<evidence type="ECO:0000256" key="8">
    <source>
        <dbReference type="ARBA" id="ARBA00023326"/>
    </source>
</evidence>
<feature type="domain" description="CBM1" evidence="11">
    <location>
        <begin position="19"/>
        <end position="55"/>
    </location>
</feature>
<evidence type="ECO:0000313" key="12">
    <source>
        <dbReference type="EMBL" id="KAL3417119.1"/>
    </source>
</evidence>
<dbReference type="PROSITE" id="PS00562">
    <property type="entry name" value="CBM1_1"/>
    <property type="match status" value="1"/>
</dbReference>
<evidence type="ECO:0000256" key="5">
    <source>
        <dbReference type="ARBA" id="ARBA00023277"/>
    </source>
</evidence>
<dbReference type="PANTHER" id="PTHR31297">
    <property type="entry name" value="GLUCAN ENDO-1,6-BETA-GLUCOSIDASE B"/>
    <property type="match status" value="1"/>
</dbReference>
<dbReference type="Gene3D" id="2.60.40.10">
    <property type="entry name" value="Immunoglobulins"/>
    <property type="match status" value="1"/>
</dbReference>
<sequence>MRSLLTLSLVAFGAQQINAQVAGYGQCGGNGYTGVKTCVSGYTCVAQNEWYSQCIPGAATTATTLTTRTSSSSSTRVTSTTSSTSTRVTSTTSSKVSTSVTSTVAQSCTAAFTPVSASAAFAGLNPGWNLGNTLDAIPDEGSWNNPPVVAATFSQVQAKGFKSVRIPVTWTHHFDDASPTWNINKTWMDRVETVVDQALALGYYVVLNMHHDSWEWADISVAGTNITLIEEKFARSWAQIGKRFACKSSKLIFEPINEPPGSTQEHGTELNKLNDIFLTEINKAGGYNPQRVVSLVGLRMDAALTSQFFKRSTLYPSQPWGIQFHYYSPYDFIFSAWGKTIWGSDADKASLVNDFALFHGNFSGIPTFIGEWDASSASTEPAARWKYFDFIVRTMNSFGYSSQLWDNGNDHLDRSTGVWRDPVAIDILINAAKGVTNTLADSTTLQSASSQNTSAYIFHKVGDPVVAQTATYLLNGNTLTGIKTSTGATVPSTAYTFSSSGVLTLTSAYLGTLYTSTAAAGIKETLTLTFSAGAALRLQIVQYDTPTIVSGTYTYKIDTSADLHIPLNYKGVPAVAAVKAVKADGTYVADDFTVYFGPLQEARWTYGSWTYENGEFIVYASGLQVLKATGQTVTLTVEFYPRIQNQNSFNITFTQ</sequence>
<dbReference type="InterPro" id="IPR017853">
    <property type="entry name" value="GH"/>
</dbReference>
<evidence type="ECO:0000256" key="10">
    <source>
        <dbReference type="SAM" id="SignalP"/>
    </source>
</evidence>
<evidence type="ECO:0000256" key="1">
    <source>
        <dbReference type="ARBA" id="ARBA00005641"/>
    </source>
</evidence>
<dbReference type="InterPro" id="IPR013783">
    <property type="entry name" value="Ig-like_fold"/>
</dbReference>
<keyword evidence="3 12" id="KW-0378">Hydrolase</keyword>
<dbReference type="InterPro" id="IPR005102">
    <property type="entry name" value="Carbo-bd_X2"/>
</dbReference>
<dbReference type="SUPFAM" id="SSF51445">
    <property type="entry name" value="(Trans)glycosidases"/>
    <property type="match status" value="1"/>
</dbReference>
<evidence type="ECO:0000256" key="3">
    <source>
        <dbReference type="ARBA" id="ARBA00022801"/>
    </source>
</evidence>
<keyword evidence="13" id="KW-1185">Reference proteome</keyword>
<keyword evidence="8" id="KW-0624">Polysaccharide degradation</keyword>
<dbReference type="SMART" id="SM00236">
    <property type="entry name" value="fCBD"/>
    <property type="match status" value="1"/>
</dbReference>
<evidence type="ECO:0000256" key="2">
    <source>
        <dbReference type="ARBA" id="ARBA00022729"/>
    </source>
</evidence>
<accession>A0ABR4P1D5</accession>
<dbReference type="PANTHER" id="PTHR31297:SF41">
    <property type="entry name" value="ENDOGLUCANASE, PUTATIVE (AFU_ORTHOLOGUE AFUA_5G01830)-RELATED"/>
    <property type="match status" value="1"/>
</dbReference>
<evidence type="ECO:0000256" key="7">
    <source>
        <dbReference type="ARBA" id="ARBA00023316"/>
    </source>
</evidence>
<dbReference type="InterPro" id="IPR014756">
    <property type="entry name" value="Ig_E-set"/>
</dbReference>
<gene>
    <name evidence="12" type="ORF">PVAG01_11119</name>
</gene>
<dbReference type="InterPro" id="IPR050386">
    <property type="entry name" value="Glycosyl_hydrolase_5"/>
</dbReference>
<evidence type="ECO:0000256" key="6">
    <source>
        <dbReference type="ARBA" id="ARBA00023295"/>
    </source>
</evidence>
<evidence type="ECO:0000256" key="4">
    <source>
        <dbReference type="ARBA" id="ARBA00023001"/>
    </source>
</evidence>